<organism evidence="2">
    <name type="scientific">Meloidogyne incognita</name>
    <name type="common">Southern root-knot nematode worm</name>
    <name type="synonym">Oxyuris incognita</name>
    <dbReference type="NCBI Taxonomy" id="6306"/>
    <lineage>
        <taxon>Eukaryota</taxon>
        <taxon>Metazoa</taxon>
        <taxon>Ecdysozoa</taxon>
        <taxon>Nematoda</taxon>
        <taxon>Chromadorea</taxon>
        <taxon>Rhabditida</taxon>
        <taxon>Tylenchina</taxon>
        <taxon>Tylenchomorpha</taxon>
        <taxon>Tylenchoidea</taxon>
        <taxon>Meloidogynidae</taxon>
        <taxon>Meloidogyninae</taxon>
        <taxon>Meloidogyne</taxon>
        <taxon>Meloidogyne incognita group</taxon>
    </lineage>
</organism>
<feature type="signal peptide" evidence="1">
    <location>
        <begin position="1"/>
        <end position="26"/>
    </location>
</feature>
<dbReference type="EMBL" id="AY134436">
    <property type="protein sequence ID" value="AAN08583.1"/>
    <property type="molecule type" value="mRNA"/>
</dbReference>
<protein>
    <submittedName>
        <fullName evidence="2">Putative esophageal gland cell secretory protein 17</fullName>
    </submittedName>
</protein>
<evidence type="ECO:0000256" key="1">
    <source>
        <dbReference type="SAM" id="SignalP"/>
    </source>
</evidence>
<sequence>MSPSSFTLTAVLLEAIVFLYNRQVAAMLSMHPSCSGRSSTIENKLKMSGGGNGINKFTPGNVSFPVACQYHSKNLKATNKKEYKISEDLPMNQEKLTNSKEDDLIHKVKKIDKGNGAAVPYKTNKNNEIGDGAENGKAVKIREIIFTEEQKKMTSEEFEHYLYSVPYDKNKKNKIGKNENGEKVDKPSKEGGDTMFYSKAGIIAKKIKEYVPTNGEFKIQTGLVYRNNSFNASQDDSKNLLNISHILMALNENERDSQENLRNAADLFVALHECYQLFSAIPLVFEVEMVLKKLEEEGNKDDPIKLLEYFRLPTIKYPLLDLIKIENSTVSPDELIENVTKTIHKADNFIAKNIHAFFINDNETFFNEIISRLETADMVLASIKKILKMFNNFNEKIPENFSMLKRLKPIEMHDLFENSKLLQKLHAAILPGDEMKF</sequence>
<keyword evidence="1" id="KW-0732">Signal</keyword>
<evidence type="ECO:0000313" key="2">
    <source>
        <dbReference type="EMBL" id="AAN08583.1"/>
    </source>
</evidence>
<gene>
    <name evidence="2" type="primary">msp17</name>
</gene>
<accession>Q7YWJ4</accession>
<feature type="chain" id="PRO_5004298330" evidence="1">
    <location>
        <begin position="27"/>
        <end position="437"/>
    </location>
</feature>
<proteinExistence type="evidence at transcript level"/>
<reference evidence="2" key="1">
    <citation type="journal article" date="2003" name="Mol. Plant Microbe Interact.">
        <title>A profile of putative parasitism genes expressed in the esophageal gland cells of the root-knot nematode Meloidogyne incognita.</title>
        <authorList>
            <person name="Huang G."/>
            <person name="Gao B."/>
            <person name="Maier T."/>
            <person name="Allen R."/>
            <person name="Davis E.L."/>
            <person name="Baum T.J."/>
            <person name="Hussey R.S."/>
        </authorList>
    </citation>
    <scope>NUCLEOTIDE SEQUENCE</scope>
</reference>
<dbReference type="AlphaFoldDB" id="Q7YWJ4"/>
<name>Q7YWJ4_MELIC</name>